<feature type="signal peptide" evidence="1">
    <location>
        <begin position="1"/>
        <end position="23"/>
    </location>
</feature>
<dbReference type="EMBL" id="JAANAS010000062">
    <property type="protein sequence ID" value="NGZ90387.1"/>
    <property type="molecule type" value="Genomic_DNA"/>
</dbReference>
<name>A0A967ADS0_9FLAO</name>
<dbReference type="InterPro" id="IPR018649">
    <property type="entry name" value="SHOCT"/>
</dbReference>
<dbReference type="RefSeq" id="WP_166400636.1">
    <property type="nucleotide sequence ID" value="NZ_JAANAS010000062.1"/>
</dbReference>
<gene>
    <name evidence="3" type="ORF">G7034_08975</name>
</gene>
<dbReference type="Pfam" id="PF09851">
    <property type="entry name" value="SHOCT"/>
    <property type="match status" value="1"/>
</dbReference>
<evidence type="ECO:0000256" key="1">
    <source>
        <dbReference type="SAM" id="SignalP"/>
    </source>
</evidence>
<dbReference type="AlphaFoldDB" id="A0A967ADS0"/>
<comment type="caution">
    <text evidence="3">The sequence shown here is derived from an EMBL/GenBank/DDBJ whole genome shotgun (WGS) entry which is preliminary data.</text>
</comment>
<proteinExistence type="predicted"/>
<accession>A0A967ADS0</accession>
<protein>
    <recommendedName>
        <fullName evidence="2">SHOCT domain-containing protein</fullName>
    </recommendedName>
</protein>
<dbReference type="PROSITE" id="PS51257">
    <property type="entry name" value="PROKAR_LIPOPROTEIN"/>
    <property type="match status" value="1"/>
</dbReference>
<organism evidence="3 4">
    <name type="scientific">Psychroflexus maritimus</name>
    <dbReference type="NCBI Taxonomy" id="2714865"/>
    <lineage>
        <taxon>Bacteria</taxon>
        <taxon>Pseudomonadati</taxon>
        <taxon>Bacteroidota</taxon>
        <taxon>Flavobacteriia</taxon>
        <taxon>Flavobacteriales</taxon>
        <taxon>Flavobacteriaceae</taxon>
        <taxon>Psychroflexus</taxon>
    </lineage>
</organism>
<sequence length="203" mass="22702">MTKKNLLYLIGLIVLSASFSSCATIIGGSNYYAKVQVPDHPDAKIEHKGSYKGTGEASFKAKRRDADNFSITVKKEGCEDQTKTFTQKSFRGWAFTGSLLGFTGLVPGAFIPLPWGIAVDAATGAWWKPDINEIGVTKQDYNHYIYQIDYTGCDTKTERTIINKETTNSESKADKLRELKKLLDEGVITQEEFEKEKKKILNE</sequence>
<evidence type="ECO:0000313" key="3">
    <source>
        <dbReference type="EMBL" id="NGZ90387.1"/>
    </source>
</evidence>
<evidence type="ECO:0000259" key="2">
    <source>
        <dbReference type="Pfam" id="PF09851"/>
    </source>
</evidence>
<feature type="chain" id="PRO_5036971441" description="SHOCT domain-containing protein" evidence="1">
    <location>
        <begin position="24"/>
        <end position="203"/>
    </location>
</feature>
<reference evidence="3" key="1">
    <citation type="submission" date="2020-03" db="EMBL/GenBank/DDBJ databases">
        <title>Psychroflexus Maritimus sp. nov., isolate from marine sediment.</title>
        <authorList>
            <person name="Zhong Y.-L."/>
        </authorList>
    </citation>
    <scope>NUCLEOTIDE SEQUENCE</scope>
    <source>
        <strain evidence="3">C1</strain>
    </source>
</reference>
<keyword evidence="1" id="KW-0732">Signal</keyword>
<evidence type="ECO:0000313" key="4">
    <source>
        <dbReference type="Proteomes" id="UP000643701"/>
    </source>
</evidence>
<keyword evidence="4" id="KW-1185">Reference proteome</keyword>
<feature type="domain" description="SHOCT" evidence="2">
    <location>
        <begin position="174"/>
        <end position="201"/>
    </location>
</feature>
<dbReference type="Proteomes" id="UP000643701">
    <property type="component" value="Unassembled WGS sequence"/>
</dbReference>